<feature type="compositionally biased region" description="Polar residues" evidence="1">
    <location>
        <begin position="82"/>
        <end position="95"/>
    </location>
</feature>
<comment type="caution">
    <text evidence="2">The sequence shown here is derived from an EMBL/GenBank/DDBJ whole genome shotgun (WGS) entry which is preliminary data.</text>
</comment>
<feature type="region of interest" description="Disordered" evidence="1">
    <location>
        <begin position="75"/>
        <end position="95"/>
    </location>
</feature>
<sequence>MSSKRKPLALGKENENSSETQPERVSRLETELHAQVARNEELQQRINDLERIVSECYDLIRKQSARIQVLENQLEHEKKKNLSGSENSDASQDKI</sequence>
<keyword evidence="3" id="KW-1185">Reference proteome</keyword>
<feature type="region of interest" description="Disordered" evidence="1">
    <location>
        <begin position="1"/>
        <end position="27"/>
    </location>
</feature>
<dbReference type="EMBL" id="CAJNOR010019396">
    <property type="protein sequence ID" value="CAF1689561.1"/>
    <property type="molecule type" value="Genomic_DNA"/>
</dbReference>
<evidence type="ECO:0000313" key="2">
    <source>
        <dbReference type="EMBL" id="CAF1689561.1"/>
    </source>
</evidence>
<reference evidence="2" key="1">
    <citation type="submission" date="2021-02" db="EMBL/GenBank/DDBJ databases">
        <authorList>
            <person name="Nowell W R."/>
        </authorList>
    </citation>
    <scope>NUCLEOTIDE SEQUENCE</scope>
</reference>
<dbReference type="AlphaFoldDB" id="A0A816HPQ9"/>
<gene>
    <name evidence="2" type="ORF">XAT740_LOCUS63360</name>
</gene>
<organism evidence="2 3">
    <name type="scientific">Adineta ricciae</name>
    <name type="common">Rotifer</name>
    <dbReference type="NCBI Taxonomy" id="249248"/>
    <lineage>
        <taxon>Eukaryota</taxon>
        <taxon>Metazoa</taxon>
        <taxon>Spiralia</taxon>
        <taxon>Gnathifera</taxon>
        <taxon>Rotifera</taxon>
        <taxon>Eurotatoria</taxon>
        <taxon>Bdelloidea</taxon>
        <taxon>Adinetida</taxon>
        <taxon>Adinetidae</taxon>
        <taxon>Adineta</taxon>
    </lineage>
</organism>
<dbReference type="Proteomes" id="UP000663828">
    <property type="component" value="Unassembled WGS sequence"/>
</dbReference>
<accession>A0A816HPQ9</accession>
<evidence type="ECO:0000313" key="3">
    <source>
        <dbReference type="Proteomes" id="UP000663828"/>
    </source>
</evidence>
<proteinExistence type="predicted"/>
<evidence type="ECO:0000256" key="1">
    <source>
        <dbReference type="SAM" id="MobiDB-lite"/>
    </source>
</evidence>
<protein>
    <submittedName>
        <fullName evidence="2">Uncharacterized protein</fullName>
    </submittedName>
</protein>
<name>A0A816HPQ9_ADIRI</name>